<name>A0A382QD00_9ZZZZ</name>
<protein>
    <recommendedName>
        <fullName evidence="2">Fe2OG dioxygenase domain-containing protein</fullName>
    </recommendedName>
</protein>
<sequence>MLSIPTLTKGQVNHFRRNGFVVLPKAFNELEAAIIQEWSLEISQLPEECGKHWVYHEPSLLSDDKKIINRIENMTPFHKGFRELAESLKSSVEQLFGEQAVLFKEKINFKMPGGSGFKPHQDAQAGWEDYASYFVNVMVCVDAATIQNGCLQLAQRLNATLIGNEWEPLTEAETADIEFKPYPTEPGDIIYFDSYVPHASEPNMTSRSRRLYFATYNRLSEGDHLASYYADKRKNFPPDIEREQGKTYIYRV</sequence>
<organism evidence="1">
    <name type="scientific">marine metagenome</name>
    <dbReference type="NCBI Taxonomy" id="408172"/>
    <lineage>
        <taxon>unclassified sequences</taxon>
        <taxon>metagenomes</taxon>
        <taxon>ecological metagenomes</taxon>
    </lineage>
</organism>
<gene>
    <name evidence="1" type="ORF">METZ01_LOCUS336257</name>
</gene>
<accession>A0A382QD00</accession>
<dbReference type="InterPro" id="IPR008775">
    <property type="entry name" value="Phytyl_CoA_dOase-like"/>
</dbReference>
<dbReference type="AlphaFoldDB" id="A0A382QD00"/>
<reference evidence="1" key="1">
    <citation type="submission" date="2018-05" db="EMBL/GenBank/DDBJ databases">
        <authorList>
            <person name="Lanie J.A."/>
            <person name="Ng W.-L."/>
            <person name="Kazmierczak K.M."/>
            <person name="Andrzejewski T.M."/>
            <person name="Davidsen T.M."/>
            <person name="Wayne K.J."/>
            <person name="Tettelin H."/>
            <person name="Glass J.I."/>
            <person name="Rusch D."/>
            <person name="Podicherti R."/>
            <person name="Tsui H.-C.T."/>
            <person name="Winkler M.E."/>
        </authorList>
    </citation>
    <scope>NUCLEOTIDE SEQUENCE</scope>
</reference>
<dbReference type="SUPFAM" id="SSF51197">
    <property type="entry name" value="Clavaminate synthase-like"/>
    <property type="match status" value="1"/>
</dbReference>
<dbReference type="Gene3D" id="2.60.120.620">
    <property type="entry name" value="q2cbj1_9rhob like domain"/>
    <property type="match status" value="1"/>
</dbReference>
<dbReference type="EMBL" id="UINC01113650">
    <property type="protein sequence ID" value="SVC83403.1"/>
    <property type="molecule type" value="Genomic_DNA"/>
</dbReference>
<evidence type="ECO:0000313" key="1">
    <source>
        <dbReference type="EMBL" id="SVC83403.1"/>
    </source>
</evidence>
<dbReference type="GO" id="GO:0046872">
    <property type="term" value="F:metal ion binding"/>
    <property type="evidence" value="ECO:0007669"/>
    <property type="project" value="UniProtKB-ARBA"/>
</dbReference>
<dbReference type="GO" id="GO:0016491">
    <property type="term" value="F:oxidoreductase activity"/>
    <property type="evidence" value="ECO:0007669"/>
    <property type="project" value="UniProtKB-ARBA"/>
</dbReference>
<dbReference type="Pfam" id="PF05721">
    <property type="entry name" value="PhyH"/>
    <property type="match status" value="1"/>
</dbReference>
<dbReference type="PANTHER" id="PTHR20883">
    <property type="entry name" value="PHYTANOYL-COA DIOXYGENASE DOMAIN CONTAINING 1"/>
    <property type="match status" value="1"/>
</dbReference>
<evidence type="ECO:0008006" key="2">
    <source>
        <dbReference type="Google" id="ProtNLM"/>
    </source>
</evidence>
<proteinExistence type="predicted"/>
<dbReference type="PANTHER" id="PTHR20883:SF48">
    <property type="entry name" value="ECTOINE DIOXYGENASE"/>
    <property type="match status" value="1"/>
</dbReference>